<dbReference type="AlphaFoldDB" id="A0A1B7TGJ8"/>
<name>A0A1B7TGJ8_9ASCO</name>
<keyword evidence="3" id="KW-1185">Reference proteome</keyword>
<gene>
    <name evidence="2" type="ORF">HANVADRAFT_51973</name>
</gene>
<comment type="caution">
    <text evidence="2">The sequence shown here is derived from an EMBL/GenBank/DDBJ whole genome shotgun (WGS) entry which is preliminary data.</text>
</comment>
<evidence type="ECO:0000313" key="2">
    <source>
        <dbReference type="EMBL" id="OBA27860.1"/>
    </source>
</evidence>
<dbReference type="Proteomes" id="UP000092321">
    <property type="component" value="Unassembled WGS sequence"/>
</dbReference>
<organism evidence="2 3">
    <name type="scientific">Hanseniaspora valbyensis NRRL Y-1626</name>
    <dbReference type="NCBI Taxonomy" id="766949"/>
    <lineage>
        <taxon>Eukaryota</taxon>
        <taxon>Fungi</taxon>
        <taxon>Dikarya</taxon>
        <taxon>Ascomycota</taxon>
        <taxon>Saccharomycotina</taxon>
        <taxon>Saccharomycetes</taxon>
        <taxon>Saccharomycodales</taxon>
        <taxon>Saccharomycodaceae</taxon>
        <taxon>Hanseniaspora</taxon>
    </lineage>
</organism>
<evidence type="ECO:0000256" key="1">
    <source>
        <dbReference type="SAM" id="MobiDB-lite"/>
    </source>
</evidence>
<feature type="non-terminal residue" evidence="2">
    <location>
        <position position="111"/>
    </location>
</feature>
<sequence>MKTPPLSQSAQFSNPQSGQVAPVNINSSAVKLNTDEMEIALPALLELSPMNMSILNKTPNAKLNYGSLNHVNMTNPHLNSASRFFPMGSPFSSKYKHLGVDDYDYQKLFNM</sequence>
<protein>
    <submittedName>
        <fullName evidence="2">Uncharacterized protein</fullName>
    </submittedName>
</protein>
<reference evidence="3" key="1">
    <citation type="journal article" date="2016" name="Proc. Natl. Acad. Sci. U.S.A.">
        <title>Comparative genomics of biotechnologically important yeasts.</title>
        <authorList>
            <person name="Riley R."/>
            <person name="Haridas S."/>
            <person name="Wolfe K.H."/>
            <person name="Lopes M.R."/>
            <person name="Hittinger C.T."/>
            <person name="Goeker M."/>
            <person name="Salamov A.A."/>
            <person name="Wisecaver J.H."/>
            <person name="Long T.M."/>
            <person name="Calvey C.H."/>
            <person name="Aerts A.L."/>
            <person name="Barry K.W."/>
            <person name="Choi C."/>
            <person name="Clum A."/>
            <person name="Coughlan A.Y."/>
            <person name="Deshpande S."/>
            <person name="Douglass A.P."/>
            <person name="Hanson S.J."/>
            <person name="Klenk H.-P."/>
            <person name="LaButti K.M."/>
            <person name="Lapidus A."/>
            <person name="Lindquist E.A."/>
            <person name="Lipzen A.M."/>
            <person name="Meier-Kolthoff J.P."/>
            <person name="Ohm R.A."/>
            <person name="Otillar R.P."/>
            <person name="Pangilinan J.L."/>
            <person name="Peng Y."/>
            <person name="Rokas A."/>
            <person name="Rosa C.A."/>
            <person name="Scheuner C."/>
            <person name="Sibirny A.A."/>
            <person name="Slot J.C."/>
            <person name="Stielow J.B."/>
            <person name="Sun H."/>
            <person name="Kurtzman C.P."/>
            <person name="Blackwell M."/>
            <person name="Grigoriev I.V."/>
            <person name="Jeffries T.W."/>
        </authorList>
    </citation>
    <scope>NUCLEOTIDE SEQUENCE [LARGE SCALE GENOMIC DNA]</scope>
    <source>
        <strain evidence="3">NRRL Y-1626</strain>
    </source>
</reference>
<dbReference type="OrthoDB" id="3973005at2759"/>
<feature type="region of interest" description="Disordered" evidence="1">
    <location>
        <begin position="1"/>
        <end position="20"/>
    </location>
</feature>
<proteinExistence type="predicted"/>
<dbReference type="EMBL" id="LXPE01000006">
    <property type="protein sequence ID" value="OBA27860.1"/>
    <property type="molecule type" value="Genomic_DNA"/>
</dbReference>
<accession>A0A1B7TGJ8</accession>
<evidence type="ECO:0000313" key="3">
    <source>
        <dbReference type="Proteomes" id="UP000092321"/>
    </source>
</evidence>